<dbReference type="InterPro" id="IPR003793">
    <property type="entry name" value="UPF0166"/>
</dbReference>
<accession>A0A1T2KQN4</accession>
<dbReference type="PANTHER" id="PTHR35983:SF1">
    <property type="entry name" value="UPF0166 PROTEIN TM_0021"/>
    <property type="match status" value="1"/>
</dbReference>
<dbReference type="InterPro" id="IPR015867">
    <property type="entry name" value="N-reg_PII/ATP_PRibTrfase_C"/>
</dbReference>
<dbReference type="Proteomes" id="UP000190896">
    <property type="component" value="Unassembled WGS sequence"/>
</dbReference>
<protein>
    <submittedName>
        <fullName evidence="2">Uncharacterized protein</fullName>
    </submittedName>
</protein>
<dbReference type="EMBL" id="MPRJ01000097">
    <property type="protein sequence ID" value="OOZ35174.1"/>
    <property type="molecule type" value="Genomic_DNA"/>
</dbReference>
<dbReference type="Gene3D" id="3.30.70.120">
    <property type="match status" value="1"/>
</dbReference>
<sequence length="103" mass="11547">MTTREVTMVRIYLTEGKHQYQQLMELLHDKGQMAGVTAFRGIAGFGQTGKVHSSTLLDISLDLPLVLEFFDEPSKVEKVLEDLNNYVKPGHVVSWPANVNMGE</sequence>
<dbReference type="SUPFAM" id="SSF54913">
    <property type="entry name" value="GlnB-like"/>
    <property type="match status" value="1"/>
</dbReference>
<name>A0A1T2KQN4_9GAMM</name>
<dbReference type="RefSeq" id="WP_078488161.1">
    <property type="nucleotide sequence ID" value="NZ_MPRJ01000097.1"/>
</dbReference>
<comment type="caution">
    <text evidence="2">The sequence shown here is derived from an EMBL/GenBank/DDBJ whole genome shotgun (WGS) entry which is preliminary data.</text>
</comment>
<evidence type="ECO:0000313" key="3">
    <source>
        <dbReference type="Proteomes" id="UP000190896"/>
    </source>
</evidence>
<dbReference type="InterPro" id="IPR011322">
    <property type="entry name" value="N-reg_PII-like_a/b"/>
</dbReference>
<comment type="similarity">
    <text evidence="1">Belongs to the UPF0166 family.</text>
</comment>
<evidence type="ECO:0000313" key="2">
    <source>
        <dbReference type="EMBL" id="OOZ35174.1"/>
    </source>
</evidence>
<dbReference type="AlphaFoldDB" id="A0A1T2KQN4"/>
<organism evidence="2 3">
    <name type="scientific">Solemya velesiana gill symbiont</name>
    <dbReference type="NCBI Taxonomy" id="1918948"/>
    <lineage>
        <taxon>Bacteria</taxon>
        <taxon>Pseudomonadati</taxon>
        <taxon>Pseudomonadota</taxon>
        <taxon>Gammaproteobacteria</taxon>
        <taxon>sulfur-oxidizing symbionts</taxon>
    </lineage>
</organism>
<keyword evidence="3" id="KW-1185">Reference proteome</keyword>
<dbReference type="Pfam" id="PF02641">
    <property type="entry name" value="DUF190"/>
    <property type="match status" value="1"/>
</dbReference>
<dbReference type="PANTHER" id="PTHR35983">
    <property type="entry name" value="UPF0166 PROTEIN TM_0021"/>
    <property type="match status" value="1"/>
</dbReference>
<dbReference type="OrthoDB" id="5295185at2"/>
<gene>
    <name evidence="2" type="ORF">BOW51_11560</name>
</gene>
<proteinExistence type="inferred from homology"/>
<evidence type="ECO:0000256" key="1">
    <source>
        <dbReference type="ARBA" id="ARBA00010554"/>
    </source>
</evidence>
<reference evidence="2 3" key="1">
    <citation type="submission" date="2016-11" db="EMBL/GenBank/DDBJ databases">
        <title>Mixed transmission modes and dynamic genome evolution in an obligate animal-bacterial symbiosis.</title>
        <authorList>
            <person name="Russell S.L."/>
            <person name="Corbett-Detig R.B."/>
            <person name="Cavanaugh C.M."/>
        </authorList>
    </citation>
    <scope>NUCLEOTIDE SEQUENCE [LARGE SCALE GENOMIC DNA]</scope>
    <source>
        <strain evidence="2">Se-Cadez</strain>
    </source>
</reference>